<dbReference type="SMART" id="SM00644">
    <property type="entry name" value="Ami_2"/>
    <property type="match status" value="1"/>
</dbReference>
<accession>A0AAU9UXX1</accession>
<evidence type="ECO:0000256" key="1">
    <source>
        <dbReference type="ARBA" id="ARBA00007553"/>
    </source>
</evidence>
<evidence type="ECO:0000256" key="3">
    <source>
        <dbReference type="ARBA" id="ARBA00022859"/>
    </source>
</evidence>
<keyword evidence="2" id="KW-0399">Innate immunity</keyword>
<dbReference type="GO" id="GO:0008270">
    <property type="term" value="F:zinc ion binding"/>
    <property type="evidence" value="ECO:0007669"/>
    <property type="project" value="InterPro"/>
</dbReference>
<comment type="similarity">
    <text evidence="1">Belongs to the N-acetylmuramoyl-L-alanine amidase 2 family.</text>
</comment>
<feature type="domain" description="Peptidoglycan recognition protein family" evidence="6">
    <location>
        <begin position="91"/>
        <end position="230"/>
    </location>
</feature>
<evidence type="ECO:0000313" key="8">
    <source>
        <dbReference type="Proteomes" id="UP001153954"/>
    </source>
</evidence>
<feature type="transmembrane region" description="Helical" evidence="4">
    <location>
        <begin position="52"/>
        <end position="75"/>
    </location>
</feature>
<name>A0AAU9UXX1_EUPED</name>
<dbReference type="AlphaFoldDB" id="A0AAU9UXX1"/>
<keyword evidence="4" id="KW-0812">Transmembrane</keyword>
<evidence type="ECO:0008006" key="9">
    <source>
        <dbReference type="Google" id="ProtNLM"/>
    </source>
</evidence>
<keyword evidence="3" id="KW-0391">Immunity</keyword>
<dbReference type="InterPro" id="IPR002502">
    <property type="entry name" value="Amidase_domain"/>
</dbReference>
<dbReference type="PANTHER" id="PTHR11022:SF41">
    <property type="entry name" value="PEPTIDOGLYCAN-RECOGNITION PROTEIN LC-RELATED"/>
    <property type="match status" value="1"/>
</dbReference>
<dbReference type="Pfam" id="PF01510">
    <property type="entry name" value="Amidase_2"/>
    <property type="match status" value="1"/>
</dbReference>
<dbReference type="Proteomes" id="UP001153954">
    <property type="component" value="Unassembled WGS sequence"/>
</dbReference>
<evidence type="ECO:0000313" key="7">
    <source>
        <dbReference type="EMBL" id="CAH2103962.1"/>
    </source>
</evidence>
<keyword evidence="8" id="KW-1185">Reference proteome</keyword>
<proteinExistence type="inferred from homology"/>
<dbReference type="GO" id="GO:0009253">
    <property type="term" value="P:peptidoglycan catabolic process"/>
    <property type="evidence" value="ECO:0007669"/>
    <property type="project" value="InterPro"/>
</dbReference>
<evidence type="ECO:0000256" key="2">
    <source>
        <dbReference type="ARBA" id="ARBA00022588"/>
    </source>
</evidence>
<dbReference type="EMBL" id="CAKOGL010000026">
    <property type="protein sequence ID" value="CAH2103962.1"/>
    <property type="molecule type" value="Genomic_DNA"/>
</dbReference>
<feature type="domain" description="N-acetylmuramoyl-L-alanine amidase" evidence="5">
    <location>
        <begin position="100"/>
        <end position="237"/>
    </location>
</feature>
<dbReference type="SMART" id="SM00701">
    <property type="entry name" value="PGRP"/>
    <property type="match status" value="1"/>
</dbReference>
<gene>
    <name evidence="7" type="ORF">EEDITHA_LOCUS18402</name>
</gene>
<dbReference type="Gene3D" id="3.40.80.10">
    <property type="entry name" value="Peptidoglycan recognition protein-like"/>
    <property type="match status" value="2"/>
</dbReference>
<dbReference type="GO" id="GO:0008745">
    <property type="term" value="F:N-acetylmuramoyl-L-alanine amidase activity"/>
    <property type="evidence" value="ECO:0007669"/>
    <property type="project" value="InterPro"/>
</dbReference>
<organism evidence="7 8">
    <name type="scientific">Euphydryas editha</name>
    <name type="common">Edith's checkerspot</name>
    <dbReference type="NCBI Taxonomy" id="104508"/>
    <lineage>
        <taxon>Eukaryota</taxon>
        <taxon>Metazoa</taxon>
        <taxon>Ecdysozoa</taxon>
        <taxon>Arthropoda</taxon>
        <taxon>Hexapoda</taxon>
        <taxon>Insecta</taxon>
        <taxon>Pterygota</taxon>
        <taxon>Neoptera</taxon>
        <taxon>Endopterygota</taxon>
        <taxon>Lepidoptera</taxon>
        <taxon>Glossata</taxon>
        <taxon>Ditrysia</taxon>
        <taxon>Papilionoidea</taxon>
        <taxon>Nymphalidae</taxon>
        <taxon>Nymphalinae</taxon>
        <taxon>Euphydryas</taxon>
    </lineage>
</organism>
<sequence length="378" mass="43834">MFIYFSRRRAVADREEKSRPIFCRGFVKGDKGQLLGLELVSSKQARRLRCSVAVFVCWALIIGIALMVYIIYIVLPSQMRLDIGLNETWYLRRLDWLAMTKIYGVEYLDLPVENVIIGHTEGYYCNQRFHCIEQMIKIQQDHTWLSRNDIIPNFLVGGNGDVFEGRGANVLGAMVKDYNRKSISIMFIGNYVVDQTDQLQFNHTQILVDRLVKIGVLRPDYVLRGQCQVDSLTISPGQNVMDRLSFFPHWDPEDKYELPLPRYLWNIVKNSSRTERLSCAVALLVLITCIALIVYFTVQSSQPADAEDISPDDWNITREMWLAQPYDYHTFIKEEFRPTMLVIIHHTASKDCTTHAQCVTEVRNIQNDYLTRLGYDLP</sequence>
<evidence type="ECO:0000256" key="4">
    <source>
        <dbReference type="SAM" id="Phobius"/>
    </source>
</evidence>
<protein>
    <recommendedName>
        <fullName evidence="9">Peptidoglycan recognition protein family domain-containing protein</fullName>
    </recommendedName>
</protein>
<dbReference type="InterPro" id="IPR006619">
    <property type="entry name" value="PGRP_domain_met/bac"/>
</dbReference>
<dbReference type="InterPro" id="IPR015510">
    <property type="entry name" value="PGRP"/>
</dbReference>
<dbReference type="PANTHER" id="PTHR11022">
    <property type="entry name" value="PEPTIDOGLYCAN RECOGNITION PROTEIN"/>
    <property type="match status" value="1"/>
</dbReference>
<dbReference type="GO" id="GO:0045087">
    <property type="term" value="P:innate immune response"/>
    <property type="evidence" value="ECO:0007669"/>
    <property type="project" value="UniProtKB-KW"/>
</dbReference>
<dbReference type="CDD" id="cd06583">
    <property type="entry name" value="PGRP"/>
    <property type="match status" value="1"/>
</dbReference>
<reference evidence="7" key="1">
    <citation type="submission" date="2022-03" db="EMBL/GenBank/DDBJ databases">
        <authorList>
            <person name="Tunstrom K."/>
        </authorList>
    </citation>
    <scope>NUCLEOTIDE SEQUENCE</scope>
</reference>
<evidence type="ECO:0000259" key="6">
    <source>
        <dbReference type="SMART" id="SM00701"/>
    </source>
</evidence>
<dbReference type="SUPFAM" id="SSF55846">
    <property type="entry name" value="N-acetylmuramoyl-L-alanine amidase-like"/>
    <property type="match status" value="2"/>
</dbReference>
<dbReference type="InterPro" id="IPR036505">
    <property type="entry name" value="Amidase/PGRP_sf"/>
</dbReference>
<keyword evidence="4" id="KW-1133">Transmembrane helix</keyword>
<evidence type="ECO:0000259" key="5">
    <source>
        <dbReference type="SMART" id="SM00644"/>
    </source>
</evidence>
<keyword evidence="4" id="KW-0472">Membrane</keyword>
<comment type="caution">
    <text evidence="7">The sequence shown here is derived from an EMBL/GenBank/DDBJ whole genome shotgun (WGS) entry which is preliminary data.</text>
</comment>